<dbReference type="Gene3D" id="3.30.530.20">
    <property type="match status" value="2"/>
</dbReference>
<proteinExistence type="predicted"/>
<dbReference type="AlphaFoldDB" id="A0A917KI07"/>
<dbReference type="CDD" id="cd08861">
    <property type="entry name" value="OtcD1_ARO-CYC_like"/>
    <property type="match status" value="2"/>
</dbReference>
<keyword evidence="3" id="KW-1185">Reference proteome</keyword>
<comment type="caution">
    <text evidence="2">The sequence shown here is derived from an EMBL/GenBank/DDBJ whole genome shotgun (WGS) entry which is preliminary data.</text>
</comment>
<protein>
    <recommendedName>
        <fullName evidence="1">Coenzyme Q-binding protein COQ10 START domain-containing protein</fullName>
    </recommendedName>
</protein>
<evidence type="ECO:0000313" key="3">
    <source>
        <dbReference type="Proteomes" id="UP000625682"/>
    </source>
</evidence>
<dbReference type="InterPro" id="IPR023393">
    <property type="entry name" value="START-like_dom_sf"/>
</dbReference>
<name>A0A917KI07_9ACTN</name>
<sequence length="327" mass="35699">MTSTPARSAEHTAVLHAPPERAYRLIADVTHWPLLFPPCVGARLLESGPDFQRIRLWAVVGTEVRSWTSLRELDDRALRIGFRQEVPSPPVTSMGGHWQFTADPGAPGTTRLVLGHTWSTAGSDTDADRIAAALDHNSDNEIRAVKSWAERPEDPSQLLFSFTDRVFLAGERRDVYDFLYRADLWPERLAHVVHTDVETAVQSPASAGADVQTLDMETLGPDGSTHTTQSIRLCFPGERILYKQTTVPHGLLAHSGEWLLTEASDGTHVIARHDVALDPSALVELLGPGADLADARRQVRASLGGNSLRTLDQARLHVAGAAREGAV</sequence>
<reference evidence="2" key="2">
    <citation type="submission" date="2020-09" db="EMBL/GenBank/DDBJ databases">
        <authorList>
            <person name="Sun Q."/>
            <person name="Zhou Y."/>
        </authorList>
    </citation>
    <scope>NUCLEOTIDE SEQUENCE</scope>
    <source>
        <strain evidence="2">CGMCC 4.7272</strain>
    </source>
</reference>
<dbReference type="Pfam" id="PF03364">
    <property type="entry name" value="Polyketide_cyc"/>
    <property type="match status" value="1"/>
</dbReference>
<feature type="domain" description="Coenzyme Q-binding protein COQ10 START" evidence="1">
    <location>
        <begin position="16"/>
        <end position="109"/>
    </location>
</feature>
<dbReference type="EMBL" id="BMMU01000002">
    <property type="protein sequence ID" value="GGJ14893.1"/>
    <property type="molecule type" value="Genomic_DNA"/>
</dbReference>
<evidence type="ECO:0000259" key="1">
    <source>
        <dbReference type="Pfam" id="PF03364"/>
    </source>
</evidence>
<accession>A0A917KI07</accession>
<dbReference type="RefSeq" id="WP_229695049.1">
    <property type="nucleotide sequence ID" value="NZ_BAABER010000006.1"/>
</dbReference>
<dbReference type="Proteomes" id="UP000625682">
    <property type="component" value="Unassembled WGS sequence"/>
</dbReference>
<evidence type="ECO:0000313" key="2">
    <source>
        <dbReference type="EMBL" id="GGJ14893.1"/>
    </source>
</evidence>
<dbReference type="SUPFAM" id="SSF55961">
    <property type="entry name" value="Bet v1-like"/>
    <property type="match status" value="2"/>
</dbReference>
<organism evidence="2 3">
    <name type="scientific">Streptomyces lacrimifluminis</name>
    <dbReference type="NCBI Taxonomy" id="1500077"/>
    <lineage>
        <taxon>Bacteria</taxon>
        <taxon>Bacillati</taxon>
        <taxon>Actinomycetota</taxon>
        <taxon>Actinomycetes</taxon>
        <taxon>Kitasatosporales</taxon>
        <taxon>Streptomycetaceae</taxon>
        <taxon>Streptomyces</taxon>
    </lineage>
</organism>
<gene>
    <name evidence="2" type="ORF">GCM10012282_08940</name>
</gene>
<reference evidence="2" key="1">
    <citation type="journal article" date="2014" name="Int. J. Syst. Evol. Microbiol.">
        <title>Complete genome sequence of Corynebacterium casei LMG S-19264T (=DSM 44701T), isolated from a smear-ripened cheese.</title>
        <authorList>
            <consortium name="US DOE Joint Genome Institute (JGI-PGF)"/>
            <person name="Walter F."/>
            <person name="Albersmeier A."/>
            <person name="Kalinowski J."/>
            <person name="Ruckert C."/>
        </authorList>
    </citation>
    <scope>NUCLEOTIDE SEQUENCE</scope>
    <source>
        <strain evidence="2">CGMCC 4.7272</strain>
    </source>
</reference>
<dbReference type="InterPro" id="IPR005031">
    <property type="entry name" value="COQ10_START"/>
</dbReference>